<dbReference type="Gramene" id="ORGLA04G0046800.1">
    <property type="protein sequence ID" value="ORGLA04G0046800.1"/>
    <property type="gene ID" value="ORGLA04G0046800"/>
</dbReference>
<evidence type="ECO:0000256" key="1">
    <source>
        <dbReference type="SAM" id="MobiDB-lite"/>
    </source>
</evidence>
<keyword evidence="3" id="KW-1185">Reference proteome</keyword>
<reference evidence="2" key="1">
    <citation type="submission" date="2015-06" db="UniProtKB">
        <authorList>
            <consortium name="EnsemblPlants"/>
        </authorList>
    </citation>
    <scope>IDENTIFICATION</scope>
</reference>
<dbReference type="HOGENOM" id="CLU_1974000_0_0_1"/>
<evidence type="ECO:0000313" key="2">
    <source>
        <dbReference type="EnsemblPlants" id="ORGLA04G0046800.1"/>
    </source>
</evidence>
<evidence type="ECO:0000313" key="3">
    <source>
        <dbReference type="Proteomes" id="UP000007306"/>
    </source>
</evidence>
<sequence length="127" mass="14395">MSGQMGDGKDGDKGDTFPYDYPSTSTSYRSPYTIPSISEGPFVRSIGPNTLRQGNVHGVPHYSDFIPSIPYVANRFDDTIIWNMCAEHCRFTHHDAYNALGLFYDKESQIAIKDIFNPLGEWEEEHI</sequence>
<name>I1PJU9_ORYGL</name>
<accession>I1PJU9</accession>
<reference evidence="2 3" key="2">
    <citation type="submission" date="2018-04" db="EMBL/GenBank/DDBJ databases">
        <title>OglaRS2 (Oryza glaberrima Reference Sequence Version 2).</title>
        <authorList>
            <person name="Zhang J."/>
            <person name="Kudrna D."/>
            <person name="Lee S."/>
            <person name="Talag J."/>
            <person name="Rajasekar S."/>
            <person name="Wing R.A."/>
        </authorList>
    </citation>
    <scope>NUCLEOTIDE SEQUENCE [LARGE SCALE GENOMIC DNA]</scope>
    <source>
        <strain evidence="2 3">cv. IRGC 96717</strain>
    </source>
</reference>
<dbReference type="Proteomes" id="UP000007306">
    <property type="component" value="Chromosome 4"/>
</dbReference>
<organism evidence="2 3">
    <name type="scientific">Oryza glaberrima</name>
    <name type="common">African rice</name>
    <dbReference type="NCBI Taxonomy" id="4538"/>
    <lineage>
        <taxon>Eukaryota</taxon>
        <taxon>Viridiplantae</taxon>
        <taxon>Streptophyta</taxon>
        <taxon>Embryophyta</taxon>
        <taxon>Tracheophyta</taxon>
        <taxon>Spermatophyta</taxon>
        <taxon>Magnoliopsida</taxon>
        <taxon>Liliopsida</taxon>
        <taxon>Poales</taxon>
        <taxon>Poaceae</taxon>
        <taxon>BOP clade</taxon>
        <taxon>Oryzoideae</taxon>
        <taxon>Oryzeae</taxon>
        <taxon>Oryzinae</taxon>
        <taxon>Oryza</taxon>
    </lineage>
</organism>
<protein>
    <submittedName>
        <fullName evidence="2">Uncharacterized protein</fullName>
    </submittedName>
</protein>
<dbReference type="EnsemblPlants" id="ORGLA04G0046800.1">
    <property type="protein sequence ID" value="ORGLA04G0046800.1"/>
    <property type="gene ID" value="ORGLA04G0046800"/>
</dbReference>
<proteinExistence type="predicted"/>
<dbReference type="AlphaFoldDB" id="I1PJU9"/>
<feature type="region of interest" description="Disordered" evidence="1">
    <location>
        <begin position="1"/>
        <end position="24"/>
    </location>
</feature>